<dbReference type="GO" id="GO:0016646">
    <property type="term" value="F:oxidoreductase activity, acting on the CH-NH group of donors, NAD or NADP as acceptor"/>
    <property type="evidence" value="ECO:0007669"/>
    <property type="project" value="UniProtKB-ARBA"/>
</dbReference>
<comment type="cofactor">
    <cofactor evidence="1">
        <name>FMN</name>
        <dbReference type="ChEBI" id="CHEBI:58210"/>
    </cofactor>
</comment>
<dbReference type="PANTHER" id="PTHR33798:SF5">
    <property type="entry name" value="FLAVIN REDUCTASE LIKE DOMAIN-CONTAINING PROTEIN"/>
    <property type="match status" value="1"/>
</dbReference>
<sequence>MLIHIQELKGTERQGWLQHAIAPRPIAFASTIDKQGNVNLSPFSFFNLFSTNPAIVIFSPTRSVRENAVKHTLLNVMEVPEVGIHICTTEMVQQVSLSSCNYPKGVDEFVKAGFTKQKATYIQPPLVKESPVQMECKVLEIKSLGDGPGAGQLVIAEVICMHVAESILNEARTMIDQRKLHHVSRLGGDWYASINEQNLFTVAKPNAHLGIGIDALPISIRNSKILTGNHLAQLANVSALPEIDANFNDDKVKNIIQYYAGSPTEMEEELHQYAKQFIDKNEIDKAWQILLTGTDVL</sequence>
<keyword evidence="7" id="KW-1185">Reference proteome</keyword>
<keyword evidence="2" id="KW-0285">Flavoprotein</keyword>
<dbReference type="AlphaFoldDB" id="A0A2W7RF41"/>
<dbReference type="InterPro" id="IPR002563">
    <property type="entry name" value="Flavin_Rdtase-like_dom"/>
</dbReference>
<evidence type="ECO:0000313" key="6">
    <source>
        <dbReference type="EMBL" id="PZX59523.1"/>
    </source>
</evidence>
<protein>
    <submittedName>
        <fullName evidence="6">Flavin reductase (DIM6/NTAB) family NADH-FMN oxidoreductase RutF</fullName>
    </submittedName>
</protein>
<dbReference type="Proteomes" id="UP000249720">
    <property type="component" value="Unassembled WGS sequence"/>
</dbReference>
<dbReference type="RefSeq" id="WP_111297246.1">
    <property type="nucleotide sequence ID" value="NZ_QKZV01000013.1"/>
</dbReference>
<dbReference type="InterPro" id="IPR012349">
    <property type="entry name" value="Split_barrel_FMN-bd"/>
</dbReference>
<organism evidence="6 7">
    <name type="scientific">Hydrotalea sandarakina</name>
    <dbReference type="NCBI Taxonomy" id="1004304"/>
    <lineage>
        <taxon>Bacteria</taxon>
        <taxon>Pseudomonadati</taxon>
        <taxon>Bacteroidota</taxon>
        <taxon>Chitinophagia</taxon>
        <taxon>Chitinophagales</taxon>
        <taxon>Chitinophagaceae</taxon>
        <taxon>Hydrotalea</taxon>
    </lineage>
</organism>
<dbReference type="GO" id="GO:0010181">
    <property type="term" value="F:FMN binding"/>
    <property type="evidence" value="ECO:0007669"/>
    <property type="project" value="InterPro"/>
</dbReference>
<dbReference type="EMBL" id="QKZV01000013">
    <property type="protein sequence ID" value="PZX59523.1"/>
    <property type="molecule type" value="Genomic_DNA"/>
</dbReference>
<evidence type="ECO:0000256" key="2">
    <source>
        <dbReference type="ARBA" id="ARBA00022630"/>
    </source>
</evidence>
<dbReference type="Pfam" id="PF01613">
    <property type="entry name" value="Flavin_Reduct"/>
    <property type="match status" value="1"/>
</dbReference>
<dbReference type="PANTHER" id="PTHR33798">
    <property type="entry name" value="FLAVOPROTEIN OXYGENASE"/>
    <property type="match status" value="1"/>
</dbReference>
<evidence type="ECO:0000256" key="1">
    <source>
        <dbReference type="ARBA" id="ARBA00001917"/>
    </source>
</evidence>
<comment type="caution">
    <text evidence="6">The sequence shown here is derived from an EMBL/GenBank/DDBJ whole genome shotgun (WGS) entry which is preliminary data.</text>
</comment>
<dbReference type="SMART" id="SM00903">
    <property type="entry name" value="Flavin_Reduct"/>
    <property type="match status" value="1"/>
</dbReference>
<feature type="domain" description="Flavin reductase like" evidence="5">
    <location>
        <begin position="21"/>
        <end position="183"/>
    </location>
</feature>
<evidence type="ECO:0000256" key="4">
    <source>
        <dbReference type="ARBA" id="ARBA00038054"/>
    </source>
</evidence>
<evidence type="ECO:0000256" key="3">
    <source>
        <dbReference type="ARBA" id="ARBA00022643"/>
    </source>
</evidence>
<keyword evidence="3" id="KW-0288">FMN</keyword>
<comment type="similarity">
    <text evidence="4">Belongs to the flavoredoxin family.</text>
</comment>
<dbReference type="OrthoDB" id="9794638at2"/>
<evidence type="ECO:0000259" key="5">
    <source>
        <dbReference type="SMART" id="SM00903"/>
    </source>
</evidence>
<proteinExistence type="inferred from homology"/>
<name>A0A2W7RF41_9BACT</name>
<dbReference type="Gene3D" id="2.30.110.10">
    <property type="entry name" value="Electron Transport, Fmn-binding Protein, Chain A"/>
    <property type="match status" value="1"/>
</dbReference>
<gene>
    <name evidence="6" type="ORF">LX80_02770</name>
</gene>
<evidence type="ECO:0000313" key="7">
    <source>
        <dbReference type="Proteomes" id="UP000249720"/>
    </source>
</evidence>
<accession>A0A2W7RF41</accession>
<reference evidence="6 7" key="1">
    <citation type="submission" date="2018-06" db="EMBL/GenBank/DDBJ databases">
        <title>Genomic Encyclopedia of Archaeal and Bacterial Type Strains, Phase II (KMG-II): from individual species to whole genera.</title>
        <authorList>
            <person name="Goeker M."/>
        </authorList>
    </citation>
    <scope>NUCLEOTIDE SEQUENCE [LARGE SCALE GENOMIC DNA]</scope>
    <source>
        <strain evidence="6 7">DSM 23241</strain>
    </source>
</reference>
<dbReference type="SUPFAM" id="SSF50475">
    <property type="entry name" value="FMN-binding split barrel"/>
    <property type="match status" value="1"/>
</dbReference>